<comment type="subcellular location">
    <subcellularLocation>
        <location evidence="6">Cell membrane</location>
        <topology evidence="6">Multi-pass membrane protein</topology>
    </subcellularLocation>
    <subcellularLocation>
        <location evidence="1">Membrane</location>
        <topology evidence="1">Multi-pass membrane protein</topology>
    </subcellularLocation>
</comment>
<dbReference type="PANTHER" id="PTHR43701:SF2">
    <property type="entry name" value="MEMBRANE TRANSPORTER PROTEIN YJNA-RELATED"/>
    <property type="match status" value="1"/>
</dbReference>
<evidence type="ECO:0000256" key="4">
    <source>
        <dbReference type="ARBA" id="ARBA00022989"/>
    </source>
</evidence>
<keyword evidence="5 6" id="KW-0472">Membrane</keyword>
<dbReference type="Pfam" id="PF01925">
    <property type="entry name" value="TauE"/>
    <property type="match status" value="1"/>
</dbReference>
<evidence type="ECO:0000313" key="8">
    <source>
        <dbReference type="Proteomes" id="UP000886800"/>
    </source>
</evidence>
<comment type="similarity">
    <text evidence="2 6">Belongs to the 4-toluene sulfonate uptake permease (TSUP) (TC 2.A.102) family.</text>
</comment>
<comment type="caution">
    <text evidence="7">The sequence shown here is derived from an EMBL/GenBank/DDBJ whole genome shotgun (WGS) entry which is preliminary data.</text>
</comment>
<feature type="transmembrane region" description="Helical" evidence="6">
    <location>
        <begin position="72"/>
        <end position="90"/>
    </location>
</feature>
<dbReference type="PANTHER" id="PTHR43701">
    <property type="entry name" value="MEMBRANE TRANSPORTER PROTEIN MJ0441-RELATED"/>
    <property type="match status" value="1"/>
</dbReference>
<reference evidence="7" key="2">
    <citation type="submission" date="2021-04" db="EMBL/GenBank/DDBJ databases">
        <authorList>
            <person name="Gilroy R."/>
        </authorList>
    </citation>
    <scope>NUCLEOTIDE SEQUENCE</scope>
    <source>
        <strain evidence="7">CHK188-5543</strain>
    </source>
</reference>
<dbReference type="Proteomes" id="UP000886800">
    <property type="component" value="Unassembled WGS sequence"/>
</dbReference>
<accession>A0A9D2B746</accession>
<dbReference type="AlphaFoldDB" id="A0A9D2B746"/>
<organism evidence="7 8">
    <name type="scientific">Candidatus Anaerotruncus excrementipullorum</name>
    <dbReference type="NCBI Taxonomy" id="2838465"/>
    <lineage>
        <taxon>Bacteria</taxon>
        <taxon>Bacillati</taxon>
        <taxon>Bacillota</taxon>
        <taxon>Clostridia</taxon>
        <taxon>Eubacteriales</taxon>
        <taxon>Oscillospiraceae</taxon>
        <taxon>Anaerotruncus</taxon>
    </lineage>
</organism>
<dbReference type="InterPro" id="IPR051598">
    <property type="entry name" value="TSUP/Inactive_protease-like"/>
</dbReference>
<feature type="transmembrane region" description="Helical" evidence="6">
    <location>
        <begin position="44"/>
        <end position="60"/>
    </location>
</feature>
<dbReference type="GO" id="GO:0005886">
    <property type="term" value="C:plasma membrane"/>
    <property type="evidence" value="ECO:0007669"/>
    <property type="project" value="UniProtKB-SubCell"/>
</dbReference>
<evidence type="ECO:0000313" key="7">
    <source>
        <dbReference type="EMBL" id="HIX65368.1"/>
    </source>
</evidence>
<evidence type="ECO:0000256" key="3">
    <source>
        <dbReference type="ARBA" id="ARBA00022692"/>
    </source>
</evidence>
<evidence type="ECO:0000256" key="1">
    <source>
        <dbReference type="ARBA" id="ARBA00004141"/>
    </source>
</evidence>
<dbReference type="InterPro" id="IPR002781">
    <property type="entry name" value="TM_pro_TauE-like"/>
</dbReference>
<reference evidence="7" key="1">
    <citation type="journal article" date="2021" name="PeerJ">
        <title>Extensive microbial diversity within the chicken gut microbiome revealed by metagenomics and culture.</title>
        <authorList>
            <person name="Gilroy R."/>
            <person name="Ravi A."/>
            <person name="Getino M."/>
            <person name="Pursley I."/>
            <person name="Horton D.L."/>
            <person name="Alikhan N.F."/>
            <person name="Baker D."/>
            <person name="Gharbi K."/>
            <person name="Hall N."/>
            <person name="Watson M."/>
            <person name="Adriaenssens E.M."/>
            <person name="Foster-Nyarko E."/>
            <person name="Jarju S."/>
            <person name="Secka A."/>
            <person name="Antonio M."/>
            <person name="Oren A."/>
            <person name="Chaudhuri R.R."/>
            <person name="La Ragione R."/>
            <person name="Hildebrand F."/>
            <person name="Pallen M.J."/>
        </authorList>
    </citation>
    <scope>NUCLEOTIDE SEQUENCE</scope>
    <source>
        <strain evidence="7">CHK188-5543</strain>
    </source>
</reference>
<dbReference type="EMBL" id="DXES01000081">
    <property type="protein sequence ID" value="HIX65368.1"/>
    <property type="molecule type" value="Genomic_DNA"/>
</dbReference>
<name>A0A9D2B746_9FIRM</name>
<proteinExistence type="inferred from homology"/>
<protein>
    <recommendedName>
        <fullName evidence="6">Probable membrane transporter protein</fullName>
    </recommendedName>
</protein>
<keyword evidence="4 6" id="KW-1133">Transmembrane helix</keyword>
<keyword evidence="3 6" id="KW-0812">Transmembrane</keyword>
<evidence type="ECO:0000256" key="2">
    <source>
        <dbReference type="ARBA" id="ARBA00009142"/>
    </source>
</evidence>
<evidence type="ECO:0000256" key="6">
    <source>
        <dbReference type="RuleBase" id="RU363041"/>
    </source>
</evidence>
<evidence type="ECO:0000256" key="5">
    <source>
        <dbReference type="ARBA" id="ARBA00023136"/>
    </source>
</evidence>
<gene>
    <name evidence="7" type="ORF">H9736_03880</name>
</gene>
<keyword evidence="6" id="KW-1003">Cell membrane</keyword>
<sequence>MSWLAVAGVSLLSGLLGALGMGAGTLLMVYLRLAAGLDQLAAQGVNLLFFLPTGGLALAAHARGGLVDWRSAGLCLAAGLPAAAAGVWLGRLAGGAWLSKGFALVLLAAGVREFCQKEPQNPAPGPHNSPGAGPE</sequence>